<feature type="transmembrane region" description="Helical" evidence="1">
    <location>
        <begin position="45"/>
        <end position="68"/>
    </location>
</feature>
<organism evidence="2 3">
    <name type="scientific">Gaetbulibacter aquiaggeris</name>
    <dbReference type="NCBI Taxonomy" id="1735373"/>
    <lineage>
        <taxon>Bacteria</taxon>
        <taxon>Pseudomonadati</taxon>
        <taxon>Bacteroidota</taxon>
        <taxon>Flavobacteriia</taxon>
        <taxon>Flavobacteriales</taxon>
        <taxon>Flavobacteriaceae</taxon>
        <taxon>Gaetbulibacter</taxon>
    </lineage>
</organism>
<gene>
    <name evidence="2" type="ORF">V8G56_01810</name>
</gene>
<dbReference type="Gene3D" id="1.25.40.10">
    <property type="entry name" value="Tetratricopeptide repeat domain"/>
    <property type="match status" value="2"/>
</dbReference>
<evidence type="ECO:0008006" key="4">
    <source>
        <dbReference type="Google" id="ProtNLM"/>
    </source>
</evidence>
<dbReference type="InterPro" id="IPR011990">
    <property type="entry name" value="TPR-like_helical_dom_sf"/>
</dbReference>
<dbReference type="PANTHER" id="PTHR12558:SF13">
    <property type="entry name" value="CELL DIVISION CYCLE PROTEIN 27 HOMOLOG"/>
    <property type="match status" value="1"/>
</dbReference>
<dbReference type="SUPFAM" id="SSF81901">
    <property type="entry name" value="HCP-like"/>
    <property type="match status" value="1"/>
</dbReference>
<keyword evidence="1" id="KW-0812">Transmembrane</keyword>
<evidence type="ECO:0000313" key="2">
    <source>
        <dbReference type="EMBL" id="MFH6767457.1"/>
    </source>
</evidence>
<feature type="transmembrane region" description="Helical" evidence="1">
    <location>
        <begin position="15"/>
        <end position="33"/>
    </location>
</feature>
<evidence type="ECO:0000313" key="3">
    <source>
        <dbReference type="Proteomes" id="UP001610104"/>
    </source>
</evidence>
<reference evidence="2 3" key="1">
    <citation type="submission" date="2024-02" db="EMBL/GenBank/DDBJ databases">
        <title>A Gaetbulibacter species isolated from tidal flats and genomic insights of their niches.</title>
        <authorList>
            <person name="Ye Y."/>
        </authorList>
    </citation>
    <scope>NUCLEOTIDE SEQUENCE [LARGE SCALE GENOMIC DNA]</scope>
    <source>
        <strain evidence="2 3">KEM-8</strain>
    </source>
</reference>
<evidence type="ECO:0000256" key="1">
    <source>
        <dbReference type="SAM" id="Phobius"/>
    </source>
</evidence>
<keyword evidence="1" id="KW-0472">Membrane</keyword>
<proteinExistence type="predicted"/>
<dbReference type="EMBL" id="JBAWKC010000001">
    <property type="protein sequence ID" value="MFH6767457.1"/>
    <property type="molecule type" value="Genomic_DNA"/>
</dbReference>
<feature type="transmembrane region" description="Helical" evidence="1">
    <location>
        <begin position="95"/>
        <end position="118"/>
    </location>
</feature>
<comment type="caution">
    <text evidence="2">The sequence shown here is derived from an EMBL/GenBank/DDBJ whole genome shotgun (WGS) entry which is preliminary data.</text>
</comment>
<keyword evidence="1" id="KW-1133">Transmembrane helix</keyword>
<protein>
    <recommendedName>
        <fullName evidence="4">Tetratricopeptide repeat protein</fullName>
    </recommendedName>
</protein>
<dbReference type="NCBIfam" id="NF047558">
    <property type="entry name" value="TPR_END_plus"/>
    <property type="match status" value="1"/>
</dbReference>
<accession>A0ABW7MQK3</accession>
<dbReference type="Proteomes" id="UP001610104">
    <property type="component" value="Unassembled WGS sequence"/>
</dbReference>
<dbReference type="PANTHER" id="PTHR12558">
    <property type="entry name" value="CELL DIVISION CYCLE 16,23,27"/>
    <property type="match status" value="1"/>
</dbReference>
<keyword evidence="3" id="KW-1185">Reference proteome</keyword>
<sequence length="589" mass="67168">MDPKKIFSELKRRKVYGVAISYGITAWLLAQIAGLVTSSFQASPWVMKLIIITLIIGFPIAIILGWVYDMTPEGIIKTKPEEIENNQAQKSKKSIIWNLFLSVIIIISFVTIGTWWALNEYKSADTRAMKSLAILPLRNFTENDNRMYLAAGLHSNLITNVSKISSLRTTPPRSTLKYENSEKSISEIAKELGVDAILEADIMKFEDTVQLNFRLIKAFPKERTIWAQIFEKPMSEIYSLFDEVSQQIANEMDLTLTEQEKLLLSSAKKVDPEAYQAYLKGIFYWMKLTENDLEQSLKYFLLALKIDPNYAAAYAGIASVGAAKMQNGIVRGIEVIPKLDSLMTKALELDNSLPEVHYSIALWNTWGKWDWKKAGIAYKKALALNPNQAFTRAYYSHYLYIIGEPKMALQQIEKALELDPVTPLFQAVYAMDLNYSRKFPEAIAVLNKILQFNPKDPLALSTLRSAYHNNKEYDKAYEIFVRSYEAENDKEAVLALKNGYASGGYPSALNSLAEFLINRSSDIYVTPWRIGTLYTRSGNNDLAINYLYEAYNDHDSNMPYINIDPIFDNLKNYPEFRNLIAKMNFPKSH</sequence>
<dbReference type="RefSeq" id="WP_395436755.1">
    <property type="nucleotide sequence ID" value="NZ_JBAWKC010000001.1"/>
</dbReference>
<name>A0ABW7MQK3_9FLAO</name>